<name>A0A9D2QAP5_9FIRM</name>
<protein>
    <submittedName>
        <fullName evidence="1">Uncharacterized protein</fullName>
    </submittedName>
</protein>
<dbReference type="InterPro" id="IPR043743">
    <property type="entry name" value="DUF5688"/>
</dbReference>
<sequence length="317" mass="36062">MDYRTFTCAVEKQMNQKMTGGVKAGLYTTTKNNGKERTGILFETPGINISPTIYLEEYYQSYRQGADLEKIVDEIMKFYEEIKQEKSWDYERILNYEGVRDRIVFKLVNTMKNRKFLDVVPHIPFLDLSAVFYVLLEATPEGTAAMTVNKTHMKQWGVETDTLWKDAARNCRRLLPAEFFTMNYALREMLRKSAGCRGKDAVENLLAGDDCPRDGMYVLSNKLRNYGAACIAYPHVLEMIGGILGTDYYVLPSSVHEVVIVPYCDNITAAELDEMVRDINLTQVADEEVLSDHAYLYDVKAGYLKRGTEFMTGGVAG</sequence>
<dbReference type="AlphaFoldDB" id="A0A9D2QAP5"/>
<organism evidence="1 2">
    <name type="scientific">Candidatus Mediterraneibacter faecavium</name>
    <dbReference type="NCBI Taxonomy" id="2838668"/>
    <lineage>
        <taxon>Bacteria</taxon>
        <taxon>Bacillati</taxon>
        <taxon>Bacillota</taxon>
        <taxon>Clostridia</taxon>
        <taxon>Lachnospirales</taxon>
        <taxon>Lachnospiraceae</taxon>
        <taxon>Mediterraneibacter</taxon>
    </lineage>
</organism>
<comment type="caution">
    <text evidence="1">The sequence shown here is derived from an EMBL/GenBank/DDBJ whole genome shotgun (WGS) entry which is preliminary data.</text>
</comment>
<reference evidence="1" key="1">
    <citation type="journal article" date="2021" name="PeerJ">
        <title>Extensive microbial diversity within the chicken gut microbiome revealed by metagenomics and culture.</title>
        <authorList>
            <person name="Gilroy R."/>
            <person name="Ravi A."/>
            <person name="Getino M."/>
            <person name="Pursley I."/>
            <person name="Horton D.L."/>
            <person name="Alikhan N.F."/>
            <person name="Baker D."/>
            <person name="Gharbi K."/>
            <person name="Hall N."/>
            <person name="Watson M."/>
            <person name="Adriaenssens E.M."/>
            <person name="Foster-Nyarko E."/>
            <person name="Jarju S."/>
            <person name="Secka A."/>
            <person name="Antonio M."/>
            <person name="Oren A."/>
            <person name="Chaudhuri R.R."/>
            <person name="La Ragione R."/>
            <person name="Hildebrand F."/>
            <person name="Pallen M.J."/>
        </authorList>
    </citation>
    <scope>NUCLEOTIDE SEQUENCE</scope>
    <source>
        <strain evidence="1">CHK196-7946</strain>
    </source>
</reference>
<accession>A0A9D2QAP5</accession>
<proteinExistence type="predicted"/>
<dbReference type="EMBL" id="DWVY01000031">
    <property type="protein sequence ID" value="HJC74537.1"/>
    <property type="molecule type" value="Genomic_DNA"/>
</dbReference>
<evidence type="ECO:0000313" key="1">
    <source>
        <dbReference type="EMBL" id="HJC74537.1"/>
    </source>
</evidence>
<gene>
    <name evidence="1" type="ORF">H9697_06270</name>
</gene>
<dbReference type="Proteomes" id="UP000823902">
    <property type="component" value="Unassembled WGS sequence"/>
</dbReference>
<dbReference type="Pfam" id="PF18941">
    <property type="entry name" value="DUF5688"/>
    <property type="match status" value="1"/>
</dbReference>
<reference evidence="1" key="2">
    <citation type="submission" date="2021-04" db="EMBL/GenBank/DDBJ databases">
        <authorList>
            <person name="Gilroy R."/>
        </authorList>
    </citation>
    <scope>NUCLEOTIDE SEQUENCE</scope>
    <source>
        <strain evidence="1">CHK196-7946</strain>
    </source>
</reference>
<evidence type="ECO:0000313" key="2">
    <source>
        <dbReference type="Proteomes" id="UP000823902"/>
    </source>
</evidence>